<dbReference type="InterPro" id="IPR036291">
    <property type="entry name" value="NAD(P)-bd_dom_sf"/>
</dbReference>
<dbReference type="GO" id="GO:0006631">
    <property type="term" value="P:fatty acid metabolic process"/>
    <property type="evidence" value="ECO:0007669"/>
    <property type="project" value="InterPro"/>
</dbReference>
<dbReference type="Gene3D" id="3.40.50.720">
    <property type="entry name" value="NAD(P)-binding Rossmann-like Domain"/>
    <property type="match status" value="1"/>
</dbReference>
<dbReference type="InterPro" id="IPR013328">
    <property type="entry name" value="6PGD_dom2"/>
</dbReference>
<dbReference type="Pfam" id="PF02737">
    <property type="entry name" value="3HCDH_N"/>
    <property type="match status" value="1"/>
</dbReference>
<evidence type="ECO:0000313" key="6">
    <source>
        <dbReference type="Proteomes" id="UP000553442"/>
    </source>
</evidence>
<dbReference type="PANTHER" id="PTHR48075:SF5">
    <property type="entry name" value="3-HYDROXYBUTYRYL-COA DEHYDROGENASE"/>
    <property type="match status" value="1"/>
</dbReference>
<dbReference type="SUPFAM" id="SSF48179">
    <property type="entry name" value="6-phosphogluconate dehydrogenase C-terminal domain-like"/>
    <property type="match status" value="2"/>
</dbReference>
<feature type="domain" description="3-hydroxyacyl-CoA dehydrogenase NAD binding" evidence="4">
    <location>
        <begin position="9"/>
        <end position="182"/>
    </location>
</feature>
<organism evidence="5 6">
    <name type="scientific">Halomonas campaniensis</name>
    <dbReference type="NCBI Taxonomy" id="213554"/>
    <lineage>
        <taxon>Bacteria</taxon>
        <taxon>Pseudomonadati</taxon>
        <taxon>Pseudomonadota</taxon>
        <taxon>Gammaproteobacteria</taxon>
        <taxon>Oceanospirillales</taxon>
        <taxon>Halomonadaceae</taxon>
        <taxon>Halomonas</taxon>
    </lineage>
</organism>
<feature type="domain" description="3-hydroxyacyl-CoA dehydrogenase C-terminal" evidence="3">
    <location>
        <begin position="189"/>
        <end position="286"/>
    </location>
</feature>
<dbReference type="Proteomes" id="UP000553442">
    <property type="component" value="Unassembled WGS sequence"/>
</dbReference>
<dbReference type="FunFam" id="3.40.50.720:FF:000009">
    <property type="entry name" value="Fatty oxidation complex, alpha subunit"/>
    <property type="match status" value="1"/>
</dbReference>
<proteinExistence type="predicted"/>
<evidence type="ECO:0000259" key="3">
    <source>
        <dbReference type="Pfam" id="PF00725"/>
    </source>
</evidence>
<dbReference type="EC" id="1.1.1.157" evidence="5"/>
<sequence>MAESAKERIGVVGSGVMGRGIVQLFAAAGHEVWLHDSREGAIEEALGVIGGLLERSVAKGRLSAEERKATLARIHQSDGLAGLAGCDLVIEAIVESLEAKQALLRQLEEVVSHEAILASNTSSLSVTRLASACRHPERVAGYHFFNPVPLMKIVEVVRGELTRPEVIARLERLAREAGHFPALTPDTPGFLVNHAGRAYVPEALRLLDEGIATPAQIDRILCLSLGFRMGPFELLDLIGLDVTHAVMESVYRQFYDDPYYTPSWQVPRRIAAGLLGRKSGQGFYRYEEGKRVEPEVAPPPAIPVTRPFWLDRREPEWRERIARLAESVGSRLEEGAAPSPEAICLVTPRGETVSETVAERGLPAERTIALETLAGFDACRVLMRHPAIDEEVLAQVSAALGADGVPVEVIHDSPGFVAQRILAFMVNIGSEIVRRGVAEPVTLDRAVKLALGYPQGPLAFGERFGPETFARVLGCLHDHYCEPRYRISPWLKQRIAMGLPLRESL</sequence>
<dbReference type="Gene3D" id="1.10.1040.10">
    <property type="entry name" value="N-(1-d-carboxylethyl)-l-norvaline Dehydrogenase, domain 2"/>
    <property type="match status" value="1"/>
</dbReference>
<reference evidence="5 6" key="1">
    <citation type="submission" date="2020-08" db="EMBL/GenBank/DDBJ databases">
        <title>Genomic Encyclopedia of Archaeal and Bacterial Type Strains, Phase II (KMG-II): from individual species to whole genera.</title>
        <authorList>
            <person name="Goeker M."/>
        </authorList>
    </citation>
    <scope>NUCLEOTIDE SEQUENCE [LARGE SCALE GENOMIC DNA]</scope>
    <source>
        <strain evidence="5 6">5AG</strain>
    </source>
</reference>
<evidence type="ECO:0000259" key="4">
    <source>
        <dbReference type="Pfam" id="PF02737"/>
    </source>
</evidence>
<keyword evidence="2" id="KW-0520">NAD</keyword>
<accession>A0A7W5K3M9</accession>
<evidence type="ECO:0000256" key="2">
    <source>
        <dbReference type="ARBA" id="ARBA00023027"/>
    </source>
</evidence>
<gene>
    <name evidence="5" type="ORF">BDK63_002248</name>
</gene>
<dbReference type="InterPro" id="IPR006176">
    <property type="entry name" value="3-OHacyl-CoA_DH_NAD-bd"/>
</dbReference>
<dbReference type="Gene3D" id="1.10.1040.50">
    <property type="match status" value="1"/>
</dbReference>
<dbReference type="PANTHER" id="PTHR48075">
    <property type="entry name" value="3-HYDROXYACYL-COA DEHYDROGENASE FAMILY PROTEIN"/>
    <property type="match status" value="1"/>
</dbReference>
<dbReference type="NCBIfam" id="NF006124">
    <property type="entry name" value="PRK08268.1"/>
    <property type="match status" value="1"/>
</dbReference>
<dbReference type="Pfam" id="PF00725">
    <property type="entry name" value="3HCDH"/>
    <property type="match status" value="2"/>
</dbReference>
<dbReference type="InterPro" id="IPR008927">
    <property type="entry name" value="6-PGluconate_DH-like_C_sf"/>
</dbReference>
<dbReference type="InterPro" id="IPR006108">
    <property type="entry name" value="3HC_DH_C"/>
</dbReference>
<protein>
    <submittedName>
        <fullName evidence="5">3-hydroxybutyryl-CoA dehydrogenase</fullName>
        <ecNumber evidence="5">1.1.1.157</ecNumber>
    </submittedName>
</protein>
<evidence type="ECO:0000313" key="5">
    <source>
        <dbReference type="EMBL" id="MBB3331365.1"/>
    </source>
</evidence>
<keyword evidence="6" id="KW-1185">Reference proteome</keyword>
<dbReference type="GO" id="GO:0070403">
    <property type="term" value="F:NAD+ binding"/>
    <property type="evidence" value="ECO:0007669"/>
    <property type="project" value="InterPro"/>
</dbReference>
<evidence type="ECO:0000256" key="1">
    <source>
        <dbReference type="ARBA" id="ARBA00023002"/>
    </source>
</evidence>
<dbReference type="GO" id="GO:0008691">
    <property type="term" value="F:3-hydroxybutyryl-CoA dehydrogenase activity"/>
    <property type="evidence" value="ECO:0007669"/>
    <property type="project" value="UniProtKB-EC"/>
</dbReference>
<feature type="domain" description="3-hydroxyacyl-CoA dehydrogenase C-terminal" evidence="3">
    <location>
        <begin position="415"/>
        <end position="498"/>
    </location>
</feature>
<name>A0A7W5K3M9_9GAMM</name>
<dbReference type="EMBL" id="JACHZF010000015">
    <property type="protein sequence ID" value="MBB3331365.1"/>
    <property type="molecule type" value="Genomic_DNA"/>
</dbReference>
<dbReference type="RefSeq" id="WP_183331938.1">
    <property type="nucleotide sequence ID" value="NZ_JACHZF010000015.1"/>
</dbReference>
<dbReference type="SUPFAM" id="SSF51735">
    <property type="entry name" value="NAD(P)-binding Rossmann-fold domains"/>
    <property type="match status" value="1"/>
</dbReference>
<dbReference type="AlphaFoldDB" id="A0A7W5K3M9"/>
<comment type="caution">
    <text evidence="5">The sequence shown here is derived from an EMBL/GenBank/DDBJ whole genome shotgun (WGS) entry which is preliminary data.</text>
</comment>
<keyword evidence="1 5" id="KW-0560">Oxidoreductase</keyword>